<dbReference type="PRINTS" id="PR00368">
    <property type="entry name" value="FADPNR"/>
</dbReference>
<dbReference type="RefSeq" id="WP_193183747.1">
    <property type="nucleotide sequence ID" value="NZ_JACVXA010000042.1"/>
</dbReference>
<dbReference type="SUPFAM" id="SSF55424">
    <property type="entry name" value="FAD/NAD-linked reductases, dimerisation (C-terminal) domain"/>
    <property type="match status" value="1"/>
</dbReference>
<evidence type="ECO:0000256" key="1">
    <source>
        <dbReference type="ARBA" id="ARBA00001974"/>
    </source>
</evidence>
<dbReference type="Pfam" id="PF07992">
    <property type="entry name" value="Pyr_redox_2"/>
    <property type="match status" value="1"/>
</dbReference>
<feature type="domain" description="FAD/NAD(P)-binding" evidence="5">
    <location>
        <begin position="4"/>
        <end position="296"/>
    </location>
</feature>
<evidence type="ECO:0000259" key="6">
    <source>
        <dbReference type="Pfam" id="PF14759"/>
    </source>
</evidence>
<dbReference type="InterPro" id="IPR050446">
    <property type="entry name" value="FAD-oxidoreductase/Apoptosis"/>
</dbReference>
<dbReference type="PRINTS" id="PR00411">
    <property type="entry name" value="PNDRDTASEI"/>
</dbReference>
<protein>
    <submittedName>
        <fullName evidence="7">FAD-dependent oxidoreductase</fullName>
    </submittedName>
</protein>
<dbReference type="PANTHER" id="PTHR43557">
    <property type="entry name" value="APOPTOSIS-INDUCING FACTOR 1"/>
    <property type="match status" value="1"/>
</dbReference>
<evidence type="ECO:0000256" key="3">
    <source>
        <dbReference type="ARBA" id="ARBA00022827"/>
    </source>
</evidence>
<dbReference type="Gene3D" id="3.30.390.30">
    <property type="match status" value="1"/>
</dbReference>
<evidence type="ECO:0000259" key="5">
    <source>
        <dbReference type="Pfam" id="PF07992"/>
    </source>
</evidence>
<dbReference type="PANTHER" id="PTHR43557:SF2">
    <property type="entry name" value="RIESKE DOMAIN-CONTAINING PROTEIN-RELATED"/>
    <property type="match status" value="1"/>
</dbReference>
<dbReference type="Pfam" id="PF14759">
    <property type="entry name" value="Reductase_C"/>
    <property type="match status" value="1"/>
</dbReference>
<evidence type="ECO:0000313" key="8">
    <source>
        <dbReference type="Proteomes" id="UP000609121"/>
    </source>
</evidence>
<dbReference type="Proteomes" id="UP000609121">
    <property type="component" value="Unassembled WGS sequence"/>
</dbReference>
<proteinExistence type="predicted"/>
<organism evidence="7 8">
    <name type="scientific">Mangrovicoccus algicola</name>
    <dbReference type="NCBI Taxonomy" id="2771008"/>
    <lineage>
        <taxon>Bacteria</taxon>
        <taxon>Pseudomonadati</taxon>
        <taxon>Pseudomonadota</taxon>
        <taxon>Alphaproteobacteria</taxon>
        <taxon>Rhodobacterales</taxon>
        <taxon>Paracoccaceae</taxon>
        <taxon>Mangrovicoccus</taxon>
    </lineage>
</organism>
<accession>A0A8J6Z080</accession>
<dbReference type="InterPro" id="IPR036188">
    <property type="entry name" value="FAD/NAD-bd_sf"/>
</dbReference>
<keyword evidence="8" id="KW-1185">Reference proteome</keyword>
<dbReference type="InterPro" id="IPR028202">
    <property type="entry name" value="Reductase_C"/>
</dbReference>
<comment type="cofactor">
    <cofactor evidence="1">
        <name>FAD</name>
        <dbReference type="ChEBI" id="CHEBI:57692"/>
    </cofactor>
</comment>
<dbReference type="GO" id="GO:0005737">
    <property type="term" value="C:cytoplasm"/>
    <property type="evidence" value="ECO:0007669"/>
    <property type="project" value="TreeGrafter"/>
</dbReference>
<dbReference type="EMBL" id="JACVXA010000042">
    <property type="protein sequence ID" value="MBE3639261.1"/>
    <property type="molecule type" value="Genomic_DNA"/>
</dbReference>
<gene>
    <name evidence="7" type="ORF">ICN82_13740</name>
</gene>
<dbReference type="AlphaFoldDB" id="A0A8J6Z080"/>
<keyword evidence="2" id="KW-0285">Flavoprotein</keyword>
<evidence type="ECO:0000313" key="7">
    <source>
        <dbReference type="EMBL" id="MBE3639261.1"/>
    </source>
</evidence>
<feature type="domain" description="Reductase C-terminal" evidence="6">
    <location>
        <begin position="315"/>
        <end position="379"/>
    </location>
</feature>
<dbReference type="SUPFAM" id="SSF51905">
    <property type="entry name" value="FAD/NAD(P)-binding domain"/>
    <property type="match status" value="1"/>
</dbReference>
<name>A0A8J6Z080_9RHOB</name>
<evidence type="ECO:0000256" key="4">
    <source>
        <dbReference type="ARBA" id="ARBA00023002"/>
    </source>
</evidence>
<evidence type="ECO:0000256" key="2">
    <source>
        <dbReference type="ARBA" id="ARBA00022630"/>
    </source>
</evidence>
<dbReference type="Gene3D" id="3.50.50.60">
    <property type="entry name" value="FAD/NAD(P)-binding domain"/>
    <property type="match status" value="2"/>
</dbReference>
<keyword evidence="4" id="KW-0560">Oxidoreductase</keyword>
<comment type="caution">
    <text evidence="7">The sequence shown here is derived from an EMBL/GenBank/DDBJ whole genome shotgun (WGS) entry which is preliminary data.</text>
</comment>
<dbReference type="GO" id="GO:0016651">
    <property type="term" value="F:oxidoreductase activity, acting on NAD(P)H"/>
    <property type="evidence" value="ECO:0007669"/>
    <property type="project" value="TreeGrafter"/>
</dbReference>
<keyword evidence="3" id="KW-0274">FAD</keyword>
<sequence>MAGIVIAGAGQAGVECAFGLRAAGYAGEVTLIGAEPGLPGQRPPLSKSYLKSRGTEAPLPFRGAALYDRQRIGFLAGCALRGIDRGARRLALSDGRALDYDRLVLATGARNRVLPLPGFGPGEVLGLRDLADADMLIARLPGLRRLAVIGAGFIGLEVAAALAGSGIAVTVLEAGPRVMARAVSAEVSAWFERLHRGMGTDLRLGVEVARREPGAVVLADGTRIAADAVLVAAGVVPDTNLAAAAGLATGNGILTDDLHRSSDPAIFAIGDVAMAPNRWAADPVRLESVANATEQARRVAAHLAGKPVPDPAVPWFWSHQGAGRLQMAGLARPQDASRVIEDTGEVLVVERHRGGRLVALETVNALRLHMAARKAIAPERVPA</sequence>
<dbReference type="InterPro" id="IPR016156">
    <property type="entry name" value="FAD/NAD-linked_Rdtase_dimer_sf"/>
</dbReference>
<reference evidence="7" key="1">
    <citation type="submission" date="2020-09" db="EMBL/GenBank/DDBJ databases">
        <title>A novel bacterium of genus Mangrovicoccus, isolated from South China Sea.</title>
        <authorList>
            <person name="Huang H."/>
            <person name="Mo K."/>
            <person name="Hu Y."/>
        </authorList>
    </citation>
    <scope>NUCLEOTIDE SEQUENCE</scope>
    <source>
        <strain evidence="7">HB182678</strain>
    </source>
</reference>
<dbReference type="InterPro" id="IPR023753">
    <property type="entry name" value="FAD/NAD-binding_dom"/>
</dbReference>